<dbReference type="EMBL" id="GIBP01008401">
    <property type="protein sequence ID" value="NDV37370.1"/>
    <property type="molecule type" value="Transcribed_RNA"/>
</dbReference>
<dbReference type="FunFam" id="3.30.310.10:FF:000002">
    <property type="entry name" value="TATA-box-binding protein 2"/>
    <property type="match status" value="1"/>
</dbReference>
<dbReference type="PRINTS" id="PR00686">
    <property type="entry name" value="TIFACTORIID"/>
</dbReference>
<evidence type="ECO:0000256" key="3">
    <source>
        <dbReference type="ARBA" id="ARBA00023125"/>
    </source>
</evidence>
<dbReference type="AlphaFoldDB" id="A0A6B2LKN4"/>
<keyword evidence="5" id="KW-0539">Nucleus</keyword>
<dbReference type="GO" id="GO:0005634">
    <property type="term" value="C:nucleus"/>
    <property type="evidence" value="ECO:0007669"/>
    <property type="project" value="UniProtKB-SubCell"/>
</dbReference>
<keyword evidence="3" id="KW-0238">DNA-binding</keyword>
<dbReference type="GO" id="GO:0003677">
    <property type="term" value="F:DNA binding"/>
    <property type="evidence" value="ECO:0007669"/>
    <property type="project" value="UniProtKB-KW"/>
</dbReference>
<keyword evidence="4" id="KW-0804">Transcription</keyword>
<comment type="subcellular location">
    <subcellularLocation>
        <location evidence="1">Nucleus</location>
    </subcellularLocation>
</comment>
<comment type="similarity">
    <text evidence="2">Belongs to the TBP family.</text>
</comment>
<dbReference type="InterPro" id="IPR033710">
    <property type="entry name" value="TBP_eukaryotic"/>
</dbReference>
<name>A0A6B2LKN4_9EUKA</name>
<sequence length="166" mass="18796">MGCKLELKEIALKARNAEYNPKRFAAVIMRIREPKTTALIFSSGKMVCTGAKSEELSRRAARKYARIIYKLGFPTKFKEFKVQNIVASCDVRFPVRLEGLACTHDSFSSYEPELFPGLIYRMVDPKVVLLIFVSGKIVLTGAKEVDEIFEAFEAIYPVLEEFKKSG</sequence>
<dbReference type="InterPro" id="IPR030491">
    <property type="entry name" value="TBP_CS"/>
</dbReference>
<comment type="subunit">
    <text evidence="6">Belongs to the TFIID complex together with the TBP-associated factors (TAFs). Binds DNA as monomer.</text>
</comment>
<evidence type="ECO:0000313" key="7">
    <source>
        <dbReference type="EMBL" id="NDV37370.1"/>
    </source>
</evidence>
<dbReference type="Pfam" id="PF00352">
    <property type="entry name" value="TBP"/>
    <property type="match status" value="2"/>
</dbReference>
<reference evidence="7" key="1">
    <citation type="journal article" date="2020" name="J. Eukaryot. Microbiol.">
        <title>De novo Sequencing, Assembly and Annotation of the Transcriptome for the Free-Living Testate Amoeba Arcella intermedia.</title>
        <authorList>
            <person name="Ribeiro G.M."/>
            <person name="Porfirio-Sousa A.L."/>
            <person name="Maurer-Alcala X.X."/>
            <person name="Katz L.A."/>
            <person name="Lahr D.J.G."/>
        </authorList>
    </citation>
    <scope>NUCLEOTIDE SEQUENCE</scope>
</reference>
<dbReference type="PROSITE" id="PS00351">
    <property type="entry name" value="TFIID"/>
    <property type="match status" value="1"/>
</dbReference>
<dbReference type="CDD" id="cd04516">
    <property type="entry name" value="TBP_eukaryotes"/>
    <property type="match status" value="1"/>
</dbReference>
<dbReference type="InterPro" id="IPR000814">
    <property type="entry name" value="TBP"/>
</dbReference>
<evidence type="ECO:0000256" key="1">
    <source>
        <dbReference type="ARBA" id="ARBA00004123"/>
    </source>
</evidence>
<evidence type="ECO:0000256" key="4">
    <source>
        <dbReference type="ARBA" id="ARBA00023163"/>
    </source>
</evidence>
<evidence type="ECO:0008006" key="8">
    <source>
        <dbReference type="Google" id="ProtNLM"/>
    </source>
</evidence>
<evidence type="ECO:0000256" key="2">
    <source>
        <dbReference type="ARBA" id="ARBA00005560"/>
    </source>
</evidence>
<dbReference type="FunFam" id="3.30.310.10:FF:000001">
    <property type="entry name" value="TATA-box-binding protein 2"/>
    <property type="match status" value="1"/>
</dbReference>
<protein>
    <recommendedName>
        <fullName evidence="8">TATA-box-binding protein</fullName>
    </recommendedName>
</protein>
<dbReference type="SUPFAM" id="SSF55945">
    <property type="entry name" value="TATA-box binding protein-like"/>
    <property type="match status" value="2"/>
</dbReference>
<dbReference type="Gene3D" id="3.30.310.10">
    <property type="entry name" value="TATA-Binding Protein"/>
    <property type="match status" value="2"/>
</dbReference>
<accession>A0A6B2LKN4</accession>
<evidence type="ECO:0000256" key="6">
    <source>
        <dbReference type="ARBA" id="ARBA00063701"/>
    </source>
</evidence>
<dbReference type="GO" id="GO:0006352">
    <property type="term" value="P:DNA-templated transcription initiation"/>
    <property type="evidence" value="ECO:0007669"/>
    <property type="project" value="InterPro"/>
</dbReference>
<evidence type="ECO:0000256" key="5">
    <source>
        <dbReference type="ARBA" id="ARBA00023242"/>
    </source>
</evidence>
<dbReference type="InterPro" id="IPR012295">
    <property type="entry name" value="TBP_dom_sf"/>
</dbReference>
<proteinExistence type="inferred from homology"/>
<dbReference type="PANTHER" id="PTHR10126">
    <property type="entry name" value="TATA-BOX BINDING PROTEIN"/>
    <property type="match status" value="1"/>
</dbReference>
<organism evidence="7">
    <name type="scientific">Arcella intermedia</name>
    <dbReference type="NCBI Taxonomy" id="1963864"/>
    <lineage>
        <taxon>Eukaryota</taxon>
        <taxon>Amoebozoa</taxon>
        <taxon>Tubulinea</taxon>
        <taxon>Elardia</taxon>
        <taxon>Arcellinida</taxon>
        <taxon>Sphaerothecina</taxon>
        <taxon>Arcellidae</taxon>
        <taxon>Arcella</taxon>
    </lineage>
</organism>